<dbReference type="InterPro" id="IPR051535">
    <property type="entry name" value="Siderophore_ABC-ATPase"/>
</dbReference>
<dbReference type="PANTHER" id="PTHR42771">
    <property type="entry name" value="IRON(3+)-HYDROXAMATE IMPORT ATP-BINDING PROTEIN FHUC"/>
    <property type="match status" value="1"/>
</dbReference>
<dbReference type="GO" id="GO:0016887">
    <property type="term" value="F:ATP hydrolysis activity"/>
    <property type="evidence" value="ECO:0007669"/>
    <property type="project" value="InterPro"/>
</dbReference>
<dbReference type="PANTHER" id="PTHR42771:SF2">
    <property type="entry name" value="IRON(3+)-HYDROXAMATE IMPORT ATP-BINDING PROTEIN FHUC"/>
    <property type="match status" value="1"/>
</dbReference>
<keyword evidence="4" id="KW-0406">Ion transport</keyword>
<gene>
    <name evidence="7" type="ORF">I553_0285</name>
</gene>
<keyword evidence="7" id="KW-0378">Hydrolase</keyword>
<evidence type="ECO:0000256" key="4">
    <source>
        <dbReference type="ARBA" id="ARBA00023065"/>
    </source>
</evidence>
<proteinExistence type="predicted"/>
<evidence type="ECO:0000256" key="3">
    <source>
        <dbReference type="ARBA" id="ARBA00022475"/>
    </source>
</evidence>
<dbReference type="InterPro" id="IPR003439">
    <property type="entry name" value="ABC_transporter-like_ATP-bd"/>
</dbReference>
<name>X7YLN7_MYCXE</name>
<dbReference type="AlphaFoldDB" id="X7YLN7"/>
<dbReference type="GO" id="GO:0005524">
    <property type="term" value="F:ATP binding"/>
    <property type="evidence" value="ECO:0007669"/>
    <property type="project" value="InterPro"/>
</dbReference>
<evidence type="ECO:0000259" key="6">
    <source>
        <dbReference type="Pfam" id="PF00005"/>
    </source>
</evidence>
<evidence type="ECO:0000313" key="7">
    <source>
        <dbReference type="EMBL" id="EUA07265.1"/>
    </source>
</evidence>
<keyword evidence="5" id="KW-0472">Membrane</keyword>
<feature type="domain" description="ABC transporter" evidence="6">
    <location>
        <begin position="29"/>
        <end position="92"/>
    </location>
</feature>
<dbReference type="EC" id="3.6.3.-" evidence="7"/>
<dbReference type="GO" id="GO:0006811">
    <property type="term" value="P:monoatomic ion transport"/>
    <property type="evidence" value="ECO:0007669"/>
    <property type="project" value="UniProtKB-KW"/>
</dbReference>
<dbReference type="Pfam" id="PF00005">
    <property type="entry name" value="ABC_tran"/>
    <property type="match status" value="1"/>
</dbReference>
<comment type="caution">
    <text evidence="7">The sequence shown here is derived from an EMBL/GenBank/DDBJ whole genome shotgun (WGS) entry which is preliminary data.</text>
</comment>
<accession>X7YLN7</accession>
<dbReference type="PATRIC" id="fig|1299334.3.peg.9875"/>
<dbReference type="Gene3D" id="3.40.50.300">
    <property type="entry name" value="P-loop containing nucleotide triphosphate hydrolases"/>
    <property type="match status" value="1"/>
</dbReference>
<evidence type="ECO:0000256" key="2">
    <source>
        <dbReference type="ARBA" id="ARBA00022448"/>
    </source>
</evidence>
<protein>
    <submittedName>
        <fullName evidence="7">Iron compound ABC superfamily ATP binding cassette transporter, ABC protein</fullName>
        <ecNumber evidence="7">3.6.3.-</ecNumber>
    </submittedName>
</protein>
<evidence type="ECO:0000256" key="1">
    <source>
        <dbReference type="ARBA" id="ARBA00004202"/>
    </source>
</evidence>
<dbReference type="GO" id="GO:0005886">
    <property type="term" value="C:plasma membrane"/>
    <property type="evidence" value="ECO:0007669"/>
    <property type="project" value="UniProtKB-SubCell"/>
</dbReference>
<reference evidence="7" key="1">
    <citation type="submission" date="2014-01" db="EMBL/GenBank/DDBJ databases">
        <authorList>
            <person name="Brown-Elliot B."/>
            <person name="Wallace R."/>
            <person name="Lenaerts A."/>
            <person name="Ordway D."/>
            <person name="DeGroote M.A."/>
            <person name="Parker T."/>
            <person name="Sizemore C."/>
            <person name="Tallon L.J."/>
            <person name="Sadzewicz L.K."/>
            <person name="Sengamalay N."/>
            <person name="Fraser C.M."/>
            <person name="Hine E."/>
            <person name="Shefchek K.A."/>
            <person name="Das S.P."/>
            <person name="Tettelin H."/>
        </authorList>
    </citation>
    <scope>NUCLEOTIDE SEQUENCE [LARGE SCALE GENOMIC DNA]</scope>
    <source>
        <strain evidence="7">4042</strain>
    </source>
</reference>
<dbReference type="InterPro" id="IPR027417">
    <property type="entry name" value="P-loop_NTPase"/>
</dbReference>
<keyword evidence="3" id="KW-1003">Cell membrane</keyword>
<organism evidence="7">
    <name type="scientific">Mycobacterium xenopi 4042</name>
    <dbReference type="NCBI Taxonomy" id="1299334"/>
    <lineage>
        <taxon>Bacteria</taxon>
        <taxon>Bacillati</taxon>
        <taxon>Actinomycetota</taxon>
        <taxon>Actinomycetes</taxon>
        <taxon>Mycobacteriales</taxon>
        <taxon>Mycobacteriaceae</taxon>
        <taxon>Mycobacterium</taxon>
    </lineage>
</organism>
<evidence type="ECO:0000256" key="5">
    <source>
        <dbReference type="ARBA" id="ARBA00023136"/>
    </source>
</evidence>
<dbReference type="EMBL" id="JAOB01000093">
    <property type="protein sequence ID" value="EUA07265.1"/>
    <property type="molecule type" value="Genomic_DNA"/>
</dbReference>
<sequence length="150" mass="16287">MIELRDLAIGYRRRRRIGVVAADLRGRACRGELTVLLGPNGCGKSTLIRTLCRLQPALAGQALLDGEDLTELAPDELARRVAVVLTDRFDPGLLSARELVGLGRIPHVGVTARLTRDDHAVIDGRYVRWAPRTWPTGPQPTSPTASGSEC</sequence>
<dbReference type="SUPFAM" id="SSF52540">
    <property type="entry name" value="P-loop containing nucleoside triphosphate hydrolases"/>
    <property type="match status" value="1"/>
</dbReference>
<keyword evidence="2" id="KW-0813">Transport</keyword>
<comment type="subcellular location">
    <subcellularLocation>
        <location evidence="1">Cell membrane</location>
        <topology evidence="1">Peripheral membrane protein</topology>
    </subcellularLocation>
</comment>